<name>A0A858RLG5_9BACT</name>
<dbReference type="AlphaFoldDB" id="A0A858RLG5"/>
<dbReference type="GO" id="GO:0071972">
    <property type="term" value="F:peptidoglycan L,D-transpeptidase activity"/>
    <property type="evidence" value="ECO:0007669"/>
    <property type="project" value="TreeGrafter"/>
</dbReference>
<keyword evidence="11" id="KW-1185">Reference proteome</keyword>
<evidence type="ECO:0000313" key="11">
    <source>
        <dbReference type="Proteomes" id="UP000501812"/>
    </source>
</evidence>
<dbReference type="PANTHER" id="PTHR30582:SF2">
    <property type="entry name" value="L,D-TRANSPEPTIDASE YCIB-RELATED"/>
    <property type="match status" value="1"/>
</dbReference>
<dbReference type="GO" id="GO:0071555">
    <property type="term" value="P:cell wall organization"/>
    <property type="evidence" value="ECO:0007669"/>
    <property type="project" value="UniProtKB-UniRule"/>
</dbReference>
<dbReference type="PROSITE" id="PS51257">
    <property type="entry name" value="PROKAR_LIPOPROTEIN"/>
    <property type="match status" value="1"/>
</dbReference>
<proteinExistence type="inferred from homology"/>
<dbReference type="Pfam" id="PF03734">
    <property type="entry name" value="YkuD"/>
    <property type="match status" value="1"/>
</dbReference>
<keyword evidence="8" id="KW-0732">Signal</keyword>
<keyword evidence="3" id="KW-0808">Transferase</keyword>
<dbReference type="KEGG" id="luo:HHL09_13915"/>
<comment type="similarity">
    <text evidence="2">Belongs to the YkuD family.</text>
</comment>
<gene>
    <name evidence="10" type="ORF">HHL09_13915</name>
</gene>
<keyword evidence="5 7" id="KW-0573">Peptidoglycan synthesis</keyword>
<reference evidence="10 11" key="1">
    <citation type="submission" date="2020-04" db="EMBL/GenBank/DDBJ databases">
        <title>Luteolibacter sp. G-1-1-1 isolated from soil.</title>
        <authorList>
            <person name="Dahal R.H."/>
        </authorList>
    </citation>
    <scope>NUCLEOTIDE SEQUENCE [LARGE SCALE GENOMIC DNA]</scope>
    <source>
        <strain evidence="10 11">G-1-1-1</strain>
    </source>
</reference>
<dbReference type="GO" id="GO:0005576">
    <property type="term" value="C:extracellular region"/>
    <property type="evidence" value="ECO:0007669"/>
    <property type="project" value="TreeGrafter"/>
</dbReference>
<feature type="signal peptide" evidence="8">
    <location>
        <begin position="1"/>
        <end position="28"/>
    </location>
</feature>
<dbReference type="GO" id="GO:0016740">
    <property type="term" value="F:transferase activity"/>
    <property type="evidence" value="ECO:0007669"/>
    <property type="project" value="UniProtKB-KW"/>
</dbReference>
<organism evidence="10 11">
    <name type="scientific">Luteolibacter luteus</name>
    <dbReference type="NCBI Taxonomy" id="2728835"/>
    <lineage>
        <taxon>Bacteria</taxon>
        <taxon>Pseudomonadati</taxon>
        <taxon>Verrucomicrobiota</taxon>
        <taxon>Verrucomicrobiia</taxon>
        <taxon>Verrucomicrobiales</taxon>
        <taxon>Verrucomicrobiaceae</taxon>
        <taxon>Luteolibacter</taxon>
    </lineage>
</organism>
<dbReference type="GO" id="GO:0018104">
    <property type="term" value="P:peptidoglycan-protein cross-linking"/>
    <property type="evidence" value="ECO:0007669"/>
    <property type="project" value="TreeGrafter"/>
</dbReference>
<evidence type="ECO:0000313" key="10">
    <source>
        <dbReference type="EMBL" id="QJE96833.1"/>
    </source>
</evidence>
<dbReference type="InterPro" id="IPR050979">
    <property type="entry name" value="LD-transpeptidase"/>
</dbReference>
<dbReference type="SUPFAM" id="SSF141523">
    <property type="entry name" value="L,D-transpeptidase catalytic domain-like"/>
    <property type="match status" value="1"/>
</dbReference>
<evidence type="ECO:0000256" key="2">
    <source>
        <dbReference type="ARBA" id="ARBA00005992"/>
    </source>
</evidence>
<evidence type="ECO:0000256" key="1">
    <source>
        <dbReference type="ARBA" id="ARBA00004752"/>
    </source>
</evidence>
<evidence type="ECO:0000256" key="4">
    <source>
        <dbReference type="ARBA" id="ARBA00022960"/>
    </source>
</evidence>
<dbReference type="GO" id="GO:0008360">
    <property type="term" value="P:regulation of cell shape"/>
    <property type="evidence" value="ECO:0007669"/>
    <property type="project" value="UniProtKB-UniRule"/>
</dbReference>
<keyword evidence="6 7" id="KW-0961">Cell wall biogenesis/degradation</keyword>
<dbReference type="EMBL" id="CP051774">
    <property type="protein sequence ID" value="QJE96833.1"/>
    <property type="molecule type" value="Genomic_DNA"/>
</dbReference>
<dbReference type="InterPro" id="IPR005490">
    <property type="entry name" value="LD_TPept_cat_dom"/>
</dbReference>
<protein>
    <submittedName>
        <fullName evidence="10">L,D-transpeptidase family protein</fullName>
    </submittedName>
</protein>
<evidence type="ECO:0000256" key="7">
    <source>
        <dbReference type="PROSITE-ProRule" id="PRU01373"/>
    </source>
</evidence>
<comment type="pathway">
    <text evidence="1 7">Cell wall biogenesis; peptidoglycan biosynthesis.</text>
</comment>
<feature type="active site" description="Proton donor/acceptor" evidence="7">
    <location>
        <position position="143"/>
    </location>
</feature>
<accession>A0A858RLG5</accession>
<evidence type="ECO:0000256" key="6">
    <source>
        <dbReference type="ARBA" id="ARBA00023316"/>
    </source>
</evidence>
<dbReference type="PANTHER" id="PTHR30582">
    <property type="entry name" value="L,D-TRANSPEPTIDASE"/>
    <property type="match status" value="1"/>
</dbReference>
<dbReference type="InterPro" id="IPR038063">
    <property type="entry name" value="Transpep_catalytic_dom"/>
</dbReference>
<keyword evidence="4 7" id="KW-0133">Cell shape</keyword>
<evidence type="ECO:0000256" key="8">
    <source>
        <dbReference type="SAM" id="SignalP"/>
    </source>
</evidence>
<sequence length="181" mass="19906">MKNRTSNRPARALWLALAALPLFFASCASVPELGGMMDRGGTRNRKILVKLGEQKAYLYQHDKMVAVAPISSGREGKDTPRGRFSVVEKDADHRSSLYGNYVKNGKVVKENIDIRKGGRPAGSKFQGVPMPYFLRFSGAYGLHAGNVPGYPASSGCVRLPKRHAKRFYDAVRVGTPVIVQR</sequence>
<evidence type="ECO:0000256" key="5">
    <source>
        <dbReference type="ARBA" id="ARBA00022984"/>
    </source>
</evidence>
<feature type="chain" id="PRO_5032592881" evidence="8">
    <location>
        <begin position="29"/>
        <end position="181"/>
    </location>
</feature>
<dbReference type="Gene3D" id="2.40.440.10">
    <property type="entry name" value="L,D-transpeptidase catalytic domain-like"/>
    <property type="match status" value="1"/>
</dbReference>
<dbReference type="PROSITE" id="PS52029">
    <property type="entry name" value="LD_TPASE"/>
    <property type="match status" value="1"/>
</dbReference>
<dbReference type="UniPathway" id="UPA00219"/>
<dbReference type="Proteomes" id="UP000501812">
    <property type="component" value="Chromosome"/>
</dbReference>
<feature type="domain" description="L,D-TPase catalytic" evidence="9">
    <location>
        <begin position="45"/>
        <end position="180"/>
    </location>
</feature>
<feature type="active site" description="Nucleophile" evidence="7">
    <location>
        <position position="156"/>
    </location>
</feature>
<evidence type="ECO:0000256" key="3">
    <source>
        <dbReference type="ARBA" id="ARBA00022679"/>
    </source>
</evidence>
<dbReference type="RefSeq" id="WP_169455233.1">
    <property type="nucleotide sequence ID" value="NZ_CP051774.1"/>
</dbReference>
<evidence type="ECO:0000259" key="9">
    <source>
        <dbReference type="PROSITE" id="PS52029"/>
    </source>
</evidence>
<dbReference type="CDD" id="cd16913">
    <property type="entry name" value="YkuD_like"/>
    <property type="match status" value="1"/>
</dbReference>